<keyword evidence="2" id="KW-0472">Membrane</keyword>
<sequence>MATNSFEYGRLAELEHGHSRLRKETGEMRRLLEVADEEVAELRMENAALTSKVKNLESSLSDTGQNQAELRRVTGLLADEQSSNRSKEHEIKKLKEDRKNLMEQDKVSSAQLKDLQQQKEQIELNTSNLKATLQRLQIRMEDIQHELKLKDETIHQDLRLRIKDLESQVELQQEEAARLVTHQYTQNPLSIAAEVELQASLAVVESSKQDETDDGKKTAVKDFSKSQCHSGGKTLQGSLTTGILAIGGVVVLAVLAPLVLDIWGYNADHISVNNLWKTVHDLFLHYCDIQYKCLPPV</sequence>
<keyword evidence="1" id="KW-0175">Coiled coil</keyword>
<evidence type="ECO:0000256" key="2">
    <source>
        <dbReference type="SAM" id="Phobius"/>
    </source>
</evidence>
<protein>
    <submittedName>
        <fullName evidence="3">Uncharacterized protein</fullName>
    </submittedName>
</protein>
<dbReference type="AlphaFoldDB" id="A0AA47MEV6"/>
<dbReference type="Proteomes" id="UP001174136">
    <property type="component" value="Unassembled WGS sequence"/>
</dbReference>
<proteinExistence type="predicted"/>
<organism evidence="3 4">
    <name type="scientific">Merluccius polli</name>
    <name type="common">Benguela hake</name>
    <name type="synonym">Merluccius cadenati</name>
    <dbReference type="NCBI Taxonomy" id="89951"/>
    <lineage>
        <taxon>Eukaryota</taxon>
        <taxon>Metazoa</taxon>
        <taxon>Chordata</taxon>
        <taxon>Craniata</taxon>
        <taxon>Vertebrata</taxon>
        <taxon>Euteleostomi</taxon>
        <taxon>Actinopterygii</taxon>
        <taxon>Neopterygii</taxon>
        <taxon>Teleostei</taxon>
        <taxon>Neoteleostei</taxon>
        <taxon>Acanthomorphata</taxon>
        <taxon>Zeiogadaria</taxon>
        <taxon>Gadariae</taxon>
        <taxon>Gadiformes</taxon>
        <taxon>Gadoidei</taxon>
        <taxon>Merlucciidae</taxon>
        <taxon>Merluccius</taxon>
    </lineage>
</organism>
<keyword evidence="4" id="KW-1185">Reference proteome</keyword>
<evidence type="ECO:0000256" key="1">
    <source>
        <dbReference type="SAM" id="Coils"/>
    </source>
</evidence>
<reference evidence="3" key="1">
    <citation type="journal article" date="2023" name="Front. Mar. Sci.">
        <title>A new Merluccius polli reference genome to investigate the effects of global change in West African waters.</title>
        <authorList>
            <person name="Mateo J.L."/>
            <person name="Blanco-Fernandez C."/>
            <person name="Garcia-Vazquez E."/>
            <person name="Machado-Schiaffino G."/>
        </authorList>
    </citation>
    <scope>NUCLEOTIDE SEQUENCE</scope>
    <source>
        <strain evidence="3">C29</strain>
        <tissue evidence="3">Fin</tissue>
    </source>
</reference>
<feature type="coiled-coil region" evidence="1">
    <location>
        <begin position="32"/>
        <end position="182"/>
    </location>
</feature>
<feature type="transmembrane region" description="Helical" evidence="2">
    <location>
        <begin position="243"/>
        <end position="265"/>
    </location>
</feature>
<evidence type="ECO:0000313" key="4">
    <source>
        <dbReference type="Proteomes" id="UP001174136"/>
    </source>
</evidence>
<dbReference type="EMBL" id="JAOPHQ010004557">
    <property type="protein sequence ID" value="KAK0138972.1"/>
    <property type="molecule type" value="Genomic_DNA"/>
</dbReference>
<accession>A0AA47MEV6</accession>
<keyword evidence="2" id="KW-0812">Transmembrane</keyword>
<name>A0AA47MEV6_MERPO</name>
<gene>
    <name evidence="3" type="ORF">N1851_024487</name>
</gene>
<keyword evidence="2" id="KW-1133">Transmembrane helix</keyword>
<evidence type="ECO:0000313" key="3">
    <source>
        <dbReference type="EMBL" id="KAK0138972.1"/>
    </source>
</evidence>
<comment type="caution">
    <text evidence="3">The sequence shown here is derived from an EMBL/GenBank/DDBJ whole genome shotgun (WGS) entry which is preliminary data.</text>
</comment>